<evidence type="ECO:0000259" key="5">
    <source>
        <dbReference type="Pfam" id="PF04542"/>
    </source>
</evidence>
<dbReference type="Gene3D" id="1.10.10.10">
    <property type="entry name" value="Winged helix-like DNA-binding domain superfamily/Winged helix DNA-binding domain"/>
    <property type="match status" value="1"/>
</dbReference>
<dbReference type="InterPro" id="IPR013325">
    <property type="entry name" value="RNA_pol_sigma_r2"/>
</dbReference>
<feature type="domain" description="RNA polymerase sigma factor 70 region 4 type 2" evidence="6">
    <location>
        <begin position="136"/>
        <end position="189"/>
    </location>
</feature>
<evidence type="ECO:0000313" key="7">
    <source>
        <dbReference type="EMBL" id="GAA0244825.1"/>
    </source>
</evidence>
<accession>A0ABN0UB70</accession>
<evidence type="ECO:0000256" key="1">
    <source>
        <dbReference type="ARBA" id="ARBA00010641"/>
    </source>
</evidence>
<evidence type="ECO:0000256" key="3">
    <source>
        <dbReference type="ARBA" id="ARBA00023082"/>
    </source>
</evidence>
<name>A0ABN0UB70_9PSEU</name>
<dbReference type="SUPFAM" id="SSF88659">
    <property type="entry name" value="Sigma3 and sigma4 domains of RNA polymerase sigma factors"/>
    <property type="match status" value="1"/>
</dbReference>
<dbReference type="InterPro" id="IPR036388">
    <property type="entry name" value="WH-like_DNA-bd_sf"/>
</dbReference>
<dbReference type="InterPro" id="IPR013249">
    <property type="entry name" value="RNA_pol_sigma70_r4_t2"/>
</dbReference>
<gene>
    <name evidence="7" type="primary">sigK</name>
    <name evidence="7" type="ORF">GCM10010492_50190</name>
</gene>
<dbReference type="PANTHER" id="PTHR43133">
    <property type="entry name" value="RNA POLYMERASE ECF-TYPE SIGMA FACTO"/>
    <property type="match status" value="1"/>
</dbReference>
<dbReference type="InterPro" id="IPR013324">
    <property type="entry name" value="RNA_pol_sigma_r3/r4-like"/>
</dbReference>
<keyword evidence="2" id="KW-0805">Transcription regulation</keyword>
<dbReference type="Pfam" id="PF04542">
    <property type="entry name" value="Sigma70_r2"/>
    <property type="match status" value="1"/>
</dbReference>
<protein>
    <submittedName>
        <fullName evidence="7">ECF RNA polymerase sigma factor SigK</fullName>
    </submittedName>
</protein>
<sequence length="197" mass="22344">MATRERKLQAVPDVGAERSVEELLCLVARGDEKAFERLYDVVAGRVFSLVWRVVRDHAQAEEVAQEVLLEVWRTAGRFDPGRGSGTAWVMTMAHHRAVDRVRSARAATRREDVAARRDVETPFDAVSEQVATRIERRQVRRCLSTLTEVQRESILLSYFQGHTYPETASLLGLPLGTVKTRMRDGLIRLRDCLGVTR</sequence>
<evidence type="ECO:0000313" key="8">
    <source>
        <dbReference type="Proteomes" id="UP001500416"/>
    </source>
</evidence>
<comment type="caution">
    <text evidence="7">The sequence shown here is derived from an EMBL/GenBank/DDBJ whole genome shotgun (WGS) entry which is preliminary data.</text>
</comment>
<evidence type="ECO:0000256" key="4">
    <source>
        <dbReference type="ARBA" id="ARBA00023163"/>
    </source>
</evidence>
<evidence type="ECO:0000259" key="6">
    <source>
        <dbReference type="Pfam" id="PF08281"/>
    </source>
</evidence>
<dbReference type="RefSeq" id="WP_343936329.1">
    <property type="nucleotide sequence ID" value="NZ_BAAABU010000013.1"/>
</dbReference>
<keyword evidence="3" id="KW-0731">Sigma factor</keyword>
<organism evidence="7 8">
    <name type="scientific">Saccharothrix mutabilis subsp. mutabilis</name>
    <dbReference type="NCBI Taxonomy" id="66855"/>
    <lineage>
        <taxon>Bacteria</taxon>
        <taxon>Bacillati</taxon>
        <taxon>Actinomycetota</taxon>
        <taxon>Actinomycetes</taxon>
        <taxon>Pseudonocardiales</taxon>
        <taxon>Pseudonocardiaceae</taxon>
        <taxon>Saccharothrix</taxon>
    </lineage>
</organism>
<dbReference type="Gene3D" id="1.10.1740.10">
    <property type="match status" value="1"/>
</dbReference>
<dbReference type="CDD" id="cd06171">
    <property type="entry name" value="Sigma70_r4"/>
    <property type="match status" value="1"/>
</dbReference>
<keyword evidence="4" id="KW-0804">Transcription</keyword>
<dbReference type="Proteomes" id="UP001500416">
    <property type="component" value="Unassembled WGS sequence"/>
</dbReference>
<dbReference type="EMBL" id="BAAABU010000013">
    <property type="protein sequence ID" value="GAA0244825.1"/>
    <property type="molecule type" value="Genomic_DNA"/>
</dbReference>
<feature type="domain" description="RNA polymerase sigma-70 region 2" evidence="5">
    <location>
        <begin position="38"/>
        <end position="105"/>
    </location>
</feature>
<dbReference type="NCBIfam" id="TIGR02937">
    <property type="entry name" value="sigma70-ECF"/>
    <property type="match status" value="1"/>
</dbReference>
<comment type="similarity">
    <text evidence="1">Belongs to the sigma-70 factor family. ECF subfamily.</text>
</comment>
<reference evidence="7 8" key="1">
    <citation type="journal article" date="2019" name="Int. J. Syst. Evol. Microbiol.">
        <title>The Global Catalogue of Microorganisms (GCM) 10K type strain sequencing project: providing services to taxonomists for standard genome sequencing and annotation.</title>
        <authorList>
            <consortium name="The Broad Institute Genomics Platform"/>
            <consortium name="The Broad Institute Genome Sequencing Center for Infectious Disease"/>
            <person name="Wu L."/>
            <person name="Ma J."/>
        </authorList>
    </citation>
    <scope>NUCLEOTIDE SEQUENCE [LARGE SCALE GENOMIC DNA]</scope>
    <source>
        <strain evidence="7 8">JCM 3380</strain>
    </source>
</reference>
<proteinExistence type="inferred from homology"/>
<dbReference type="InterPro" id="IPR007627">
    <property type="entry name" value="RNA_pol_sigma70_r2"/>
</dbReference>
<dbReference type="NCBIfam" id="NF007228">
    <property type="entry name" value="PRK09646.1"/>
    <property type="match status" value="1"/>
</dbReference>
<dbReference type="SUPFAM" id="SSF88946">
    <property type="entry name" value="Sigma2 domain of RNA polymerase sigma factors"/>
    <property type="match status" value="1"/>
</dbReference>
<evidence type="ECO:0000256" key="2">
    <source>
        <dbReference type="ARBA" id="ARBA00023015"/>
    </source>
</evidence>
<dbReference type="PANTHER" id="PTHR43133:SF66">
    <property type="entry name" value="ECF RNA POLYMERASE SIGMA FACTOR SIGK"/>
    <property type="match status" value="1"/>
</dbReference>
<dbReference type="InterPro" id="IPR039425">
    <property type="entry name" value="RNA_pol_sigma-70-like"/>
</dbReference>
<keyword evidence="8" id="KW-1185">Reference proteome</keyword>
<dbReference type="Pfam" id="PF08281">
    <property type="entry name" value="Sigma70_r4_2"/>
    <property type="match status" value="1"/>
</dbReference>
<dbReference type="InterPro" id="IPR014284">
    <property type="entry name" value="RNA_pol_sigma-70_dom"/>
</dbReference>